<comment type="caution">
    <text evidence="1">The sequence shown here is derived from an EMBL/GenBank/DDBJ whole genome shotgun (WGS) entry which is preliminary data.</text>
</comment>
<accession>A0A8J2TQW0</accession>
<gene>
    <name evidence="1" type="ORF">GCM10011531_11320</name>
</gene>
<dbReference type="AlphaFoldDB" id="A0A8J2TQW0"/>
<organism evidence="1 2">
    <name type="scientific">Aquaticitalea lipolytica</name>
    <dbReference type="NCBI Taxonomy" id="1247562"/>
    <lineage>
        <taxon>Bacteria</taxon>
        <taxon>Pseudomonadati</taxon>
        <taxon>Bacteroidota</taxon>
        <taxon>Flavobacteriia</taxon>
        <taxon>Flavobacteriales</taxon>
        <taxon>Flavobacteriaceae</taxon>
        <taxon>Aquaticitalea</taxon>
    </lineage>
</organism>
<proteinExistence type="predicted"/>
<protein>
    <submittedName>
        <fullName evidence="1">Uncharacterized protein</fullName>
    </submittedName>
</protein>
<name>A0A8J2TQW0_9FLAO</name>
<dbReference type="EMBL" id="BMIC01000001">
    <property type="protein sequence ID" value="GFZ82506.1"/>
    <property type="molecule type" value="Genomic_DNA"/>
</dbReference>
<sequence>MKKLVIVIVLICSCKSSDLKNTNEIYQTLCEEIYFKYSVPKKIKDNGVGLIQYEDNSYFIKFLSNRNIIGKEFSPDILDFQLNSAFNNEQLESYISQLNSKNFVLDKDVNFKNKKIRKFNELKNQMRHYDYYKVYVTQPLYSKDKKIAIIFSSSGDFCLMNLFEFYNKKWNYIASYNTISPLN</sequence>
<dbReference type="RefSeq" id="WP_188605335.1">
    <property type="nucleotide sequence ID" value="NZ_BMIC01000001.1"/>
</dbReference>
<evidence type="ECO:0000313" key="1">
    <source>
        <dbReference type="EMBL" id="GFZ82506.1"/>
    </source>
</evidence>
<reference evidence="1 2" key="1">
    <citation type="journal article" date="2014" name="Int. J. Syst. Evol. Microbiol.">
        <title>Complete genome sequence of Corynebacterium casei LMG S-19264T (=DSM 44701T), isolated from a smear-ripened cheese.</title>
        <authorList>
            <consortium name="US DOE Joint Genome Institute (JGI-PGF)"/>
            <person name="Walter F."/>
            <person name="Albersmeier A."/>
            <person name="Kalinowski J."/>
            <person name="Ruckert C."/>
        </authorList>
    </citation>
    <scope>NUCLEOTIDE SEQUENCE [LARGE SCALE GENOMIC DNA]</scope>
    <source>
        <strain evidence="1 2">CGMCC 1.15295</strain>
    </source>
</reference>
<evidence type="ECO:0000313" key="2">
    <source>
        <dbReference type="Proteomes" id="UP000598120"/>
    </source>
</evidence>
<dbReference type="Proteomes" id="UP000598120">
    <property type="component" value="Unassembled WGS sequence"/>
</dbReference>
<keyword evidence="2" id="KW-1185">Reference proteome</keyword>